<accession>A0ABT1BXJ9</accession>
<dbReference type="EMBL" id="JAMXLY010000028">
    <property type="protein sequence ID" value="MCO6025794.1"/>
    <property type="molecule type" value="Genomic_DNA"/>
</dbReference>
<dbReference type="SUPFAM" id="SSF56219">
    <property type="entry name" value="DNase I-like"/>
    <property type="match status" value="1"/>
</dbReference>
<dbReference type="Gene3D" id="3.60.10.10">
    <property type="entry name" value="Endonuclease/exonuclease/phosphatase"/>
    <property type="match status" value="1"/>
</dbReference>
<proteinExistence type="predicted"/>
<evidence type="ECO:0000313" key="2">
    <source>
        <dbReference type="EMBL" id="MCO6025794.1"/>
    </source>
</evidence>
<keyword evidence="2" id="KW-0378">Hydrolase</keyword>
<dbReference type="InterPro" id="IPR005135">
    <property type="entry name" value="Endo/exonuclease/phosphatase"/>
</dbReference>
<dbReference type="InterPro" id="IPR036691">
    <property type="entry name" value="Endo/exonu/phosph_ase_sf"/>
</dbReference>
<dbReference type="RefSeq" id="WP_252761150.1">
    <property type="nucleotide sequence ID" value="NZ_JAMXLY010000028.1"/>
</dbReference>
<keyword evidence="2" id="KW-0540">Nuclease</keyword>
<reference evidence="2 3" key="1">
    <citation type="submission" date="2022-06" db="EMBL/GenBank/DDBJ databases">
        <title>A taxonomic note on the genus Prevotella: Description of four novel genera and emended description of the genera Hallella and Xylanibacter.</title>
        <authorList>
            <person name="Hitch T.C.A."/>
        </authorList>
    </citation>
    <scope>NUCLEOTIDE SEQUENCE [LARGE SCALE GENOMIC DNA]</scope>
    <source>
        <strain evidence="2 3">DSM 100619</strain>
    </source>
</reference>
<gene>
    <name evidence="2" type="ORF">NG821_08060</name>
</gene>
<keyword evidence="3" id="KW-1185">Reference proteome</keyword>
<comment type="caution">
    <text evidence="2">The sequence shown here is derived from an EMBL/GenBank/DDBJ whole genome shotgun (WGS) entry which is preliminary data.</text>
</comment>
<dbReference type="Proteomes" id="UP001204015">
    <property type="component" value="Unassembled WGS sequence"/>
</dbReference>
<protein>
    <submittedName>
        <fullName evidence="2">Endonuclease/exonuclease/phosphatase family protein</fullName>
    </submittedName>
</protein>
<organism evidence="2 3">
    <name type="scientific">Segatella cerevisiae</name>
    <dbReference type="NCBI Taxonomy" id="2053716"/>
    <lineage>
        <taxon>Bacteria</taxon>
        <taxon>Pseudomonadati</taxon>
        <taxon>Bacteroidota</taxon>
        <taxon>Bacteroidia</taxon>
        <taxon>Bacteroidales</taxon>
        <taxon>Prevotellaceae</taxon>
        <taxon>Segatella</taxon>
    </lineage>
</organism>
<feature type="domain" description="Endonuclease/exonuclease/phosphatase" evidence="1">
    <location>
        <begin position="15"/>
        <end position="308"/>
    </location>
</feature>
<evidence type="ECO:0000313" key="3">
    <source>
        <dbReference type="Proteomes" id="UP001204015"/>
    </source>
</evidence>
<dbReference type="Pfam" id="PF19580">
    <property type="entry name" value="Exo_endo_phos_3"/>
    <property type="match status" value="1"/>
</dbReference>
<sequence>MIGLLLAGFLTFVELNCENLFDTQHDTLKNDYEFLPNSDHHWTRTRYWRKLNHIGQELIALGEDSTRQWHLPDLAILCEIENDSVMRDLTKRSLLRHAKYEYVMTNSPDQRGIDVALLYNPYAFLPLRHICFRVAPLPDMRPTRDLLYVSGKLNNGDTLHVFGIHAPSRTGGERASRPHRLAVEKRLVQAIDSIRSMAPGAKIIIAGDFNDYKNSPVLKALYSIGFINLSQDARGENGAKGTYRFRGEWGSLDHILCSSSVKSSFLNCHIGDVPFALEPDEKYGGVKPYRTYMGPAYRPGYSDHLPLVAKFNIGISPAL</sequence>
<dbReference type="PANTHER" id="PTHR42834:SF1">
    <property type="entry name" value="ENDONUCLEASE_EXONUCLEASE_PHOSPHATASE FAMILY PROTEIN (AFU_ORTHOLOGUE AFUA_3G09210)"/>
    <property type="match status" value="1"/>
</dbReference>
<name>A0ABT1BXJ9_9BACT</name>
<dbReference type="GO" id="GO:0004519">
    <property type="term" value="F:endonuclease activity"/>
    <property type="evidence" value="ECO:0007669"/>
    <property type="project" value="UniProtKB-KW"/>
</dbReference>
<evidence type="ECO:0000259" key="1">
    <source>
        <dbReference type="Pfam" id="PF19580"/>
    </source>
</evidence>
<keyword evidence="2" id="KW-0255">Endonuclease</keyword>
<dbReference type="PANTHER" id="PTHR42834">
    <property type="entry name" value="ENDONUCLEASE/EXONUCLEASE/PHOSPHATASE FAMILY PROTEIN (AFU_ORTHOLOGUE AFUA_3G09210)"/>
    <property type="match status" value="1"/>
</dbReference>